<keyword evidence="5" id="KW-1133">Transmembrane helix</keyword>
<dbReference type="STRING" id="1802207.A3D44_03830"/>
<accession>A0A1G2I3Y9</accession>
<feature type="active site" description="Proton acceptor" evidence="4">
    <location>
        <position position="370"/>
    </location>
</feature>
<dbReference type="AlphaFoldDB" id="A0A1G2I3Y9"/>
<feature type="transmembrane region" description="Helical" evidence="5">
    <location>
        <begin position="203"/>
        <end position="220"/>
    </location>
</feature>
<dbReference type="CDD" id="cd02440">
    <property type="entry name" value="AdoMet_MTases"/>
    <property type="match status" value="1"/>
</dbReference>
<dbReference type="InterPro" id="IPR030374">
    <property type="entry name" value="PABS"/>
</dbReference>
<dbReference type="InterPro" id="IPR029063">
    <property type="entry name" value="SAM-dependent_MTases_sf"/>
</dbReference>
<dbReference type="EMBL" id="MHOT01000010">
    <property type="protein sequence ID" value="OGZ69516.1"/>
    <property type="molecule type" value="Genomic_DNA"/>
</dbReference>
<keyword evidence="5" id="KW-0472">Membrane</keyword>
<feature type="transmembrane region" description="Helical" evidence="5">
    <location>
        <begin position="147"/>
        <end position="173"/>
    </location>
</feature>
<comment type="similarity">
    <text evidence="1">Belongs to the spermidine/spermine synthase family.</text>
</comment>
<protein>
    <recommendedName>
        <fullName evidence="6">PABS domain-containing protein</fullName>
    </recommendedName>
</protein>
<dbReference type="PANTHER" id="PTHR43317">
    <property type="entry name" value="THERMOSPERMINE SYNTHASE ACAULIS5"/>
    <property type="match status" value="1"/>
</dbReference>
<feature type="transmembrane region" description="Helical" evidence="5">
    <location>
        <begin position="42"/>
        <end position="64"/>
    </location>
</feature>
<evidence type="ECO:0000259" key="6">
    <source>
        <dbReference type="PROSITE" id="PS51006"/>
    </source>
</evidence>
<sequence>MYFFSLFFKKSTLPFVVFITGACVLIVEILAIRILAPYFGNTIFAVSSVISVVLAALSLGYYVGGKLSDTYPRETLFYGIIVVSGASIIFLHLVGALFLPTFGYSLSMVEGPMVSSLLLFFFQSFLLGMLSPFAIKLQTMRQESIGVGSASGVIFFWSTLGSIAGSLSAGFFLIPRLGINTIMIGVGFLLMCLGLIFLFKISIWYKILLVLLLTSFFFYLHRTISLSGPTIQNAVYSQDGLYQRIVIYDGLYSGQGARFLMQDRNPSAAGFLTSDDLVFEYTKYYAAYKIFNPNIQNALMIGGGAYSVPKALLEDAPNVQIDVAEIEPSLFDLARQYFSVPDDTRIHNVVEDGRRLLHDSPKKYDLIFSDAFSSVYSTPSHLTTREFFSLAKSKLSANGVFVANVIGSLSKTPPSLLLSEIKTFKRVFDNSYFFAVRSPHGTDLQNIIFIGYNGTEKIDVASSRVRGNSNPIIAGLSQKEINIGQFDLSLFPLLTDDFSPVEYLTAKEL</sequence>
<dbReference type="NCBIfam" id="NF037959">
    <property type="entry name" value="MFS_SpdSyn"/>
    <property type="match status" value="1"/>
</dbReference>
<feature type="transmembrane region" description="Helical" evidence="5">
    <location>
        <begin position="179"/>
        <end position="198"/>
    </location>
</feature>
<dbReference type="PANTHER" id="PTHR43317:SF1">
    <property type="entry name" value="THERMOSPERMINE SYNTHASE ACAULIS5"/>
    <property type="match status" value="1"/>
</dbReference>
<dbReference type="GO" id="GO:0010487">
    <property type="term" value="F:thermospermine synthase activity"/>
    <property type="evidence" value="ECO:0007669"/>
    <property type="project" value="TreeGrafter"/>
</dbReference>
<evidence type="ECO:0000256" key="2">
    <source>
        <dbReference type="ARBA" id="ARBA00022679"/>
    </source>
</evidence>
<keyword evidence="5" id="KW-0812">Transmembrane</keyword>
<dbReference type="Gene3D" id="3.40.50.150">
    <property type="entry name" value="Vaccinia Virus protein VP39"/>
    <property type="match status" value="1"/>
</dbReference>
<dbReference type="SUPFAM" id="SSF53335">
    <property type="entry name" value="S-adenosyl-L-methionine-dependent methyltransferases"/>
    <property type="match status" value="1"/>
</dbReference>
<evidence type="ECO:0000313" key="8">
    <source>
        <dbReference type="Proteomes" id="UP000178820"/>
    </source>
</evidence>
<dbReference type="GO" id="GO:0006596">
    <property type="term" value="P:polyamine biosynthetic process"/>
    <property type="evidence" value="ECO:0007669"/>
    <property type="project" value="UniProtKB-UniRule"/>
</dbReference>
<organism evidence="7 8">
    <name type="scientific">Candidatus Staskawiczbacteria bacterium RIFCSPHIGHO2_02_FULL_42_22</name>
    <dbReference type="NCBI Taxonomy" id="1802207"/>
    <lineage>
        <taxon>Bacteria</taxon>
        <taxon>Candidatus Staskawicziibacteriota</taxon>
    </lineage>
</organism>
<feature type="transmembrane region" description="Helical" evidence="5">
    <location>
        <begin position="12"/>
        <end position="36"/>
    </location>
</feature>
<evidence type="ECO:0000256" key="4">
    <source>
        <dbReference type="PROSITE-ProRule" id="PRU00354"/>
    </source>
</evidence>
<evidence type="ECO:0000313" key="7">
    <source>
        <dbReference type="EMBL" id="OGZ69516.1"/>
    </source>
</evidence>
<keyword evidence="3 4" id="KW-0620">Polyamine biosynthesis</keyword>
<dbReference type="Pfam" id="PF01564">
    <property type="entry name" value="Spermine_synth"/>
    <property type="match status" value="1"/>
</dbReference>
<evidence type="ECO:0000256" key="1">
    <source>
        <dbReference type="ARBA" id="ARBA00007867"/>
    </source>
</evidence>
<feature type="transmembrane region" description="Helical" evidence="5">
    <location>
        <begin position="76"/>
        <end position="102"/>
    </location>
</feature>
<evidence type="ECO:0000256" key="3">
    <source>
        <dbReference type="ARBA" id="ARBA00023115"/>
    </source>
</evidence>
<dbReference type="PROSITE" id="PS51006">
    <property type="entry name" value="PABS_2"/>
    <property type="match status" value="1"/>
</dbReference>
<keyword evidence="2 4" id="KW-0808">Transferase</keyword>
<reference evidence="7 8" key="1">
    <citation type="journal article" date="2016" name="Nat. Commun.">
        <title>Thousands of microbial genomes shed light on interconnected biogeochemical processes in an aquifer system.</title>
        <authorList>
            <person name="Anantharaman K."/>
            <person name="Brown C.T."/>
            <person name="Hug L.A."/>
            <person name="Sharon I."/>
            <person name="Castelle C.J."/>
            <person name="Probst A.J."/>
            <person name="Thomas B.C."/>
            <person name="Singh A."/>
            <person name="Wilkins M.J."/>
            <person name="Karaoz U."/>
            <person name="Brodie E.L."/>
            <person name="Williams K.H."/>
            <person name="Hubbard S.S."/>
            <person name="Banfield J.F."/>
        </authorList>
    </citation>
    <scope>NUCLEOTIDE SEQUENCE [LARGE SCALE GENOMIC DNA]</scope>
</reference>
<gene>
    <name evidence="7" type="ORF">A3D44_03830</name>
</gene>
<proteinExistence type="inferred from homology"/>
<feature type="domain" description="PABS" evidence="6">
    <location>
        <begin position="202"/>
        <end position="452"/>
    </location>
</feature>
<name>A0A1G2I3Y9_9BACT</name>
<comment type="caution">
    <text evidence="7">The sequence shown here is derived from an EMBL/GenBank/DDBJ whole genome shotgun (WGS) entry which is preliminary data.</text>
</comment>
<evidence type="ECO:0000256" key="5">
    <source>
        <dbReference type="SAM" id="Phobius"/>
    </source>
</evidence>
<feature type="transmembrane region" description="Helical" evidence="5">
    <location>
        <begin position="114"/>
        <end position="135"/>
    </location>
</feature>
<dbReference type="Proteomes" id="UP000178820">
    <property type="component" value="Unassembled WGS sequence"/>
</dbReference>